<evidence type="ECO:0000313" key="2">
    <source>
        <dbReference type="EMBL" id="SPF37181.1"/>
    </source>
</evidence>
<keyword evidence="1" id="KW-0732">Signal</keyword>
<dbReference type="EMBL" id="OMOF01000085">
    <property type="protein sequence ID" value="SPF37181.1"/>
    <property type="molecule type" value="Genomic_DNA"/>
</dbReference>
<name>A0A2U3KBZ9_9FIRM</name>
<evidence type="ECO:0000256" key="1">
    <source>
        <dbReference type="SAM" id="SignalP"/>
    </source>
</evidence>
<dbReference type="AlphaFoldDB" id="A0A2U3KBZ9"/>
<reference evidence="3" key="1">
    <citation type="submission" date="2018-02" db="EMBL/GenBank/DDBJ databases">
        <authorList>
            <person name="Hausmann B."/>
        </authorList>
    </citation>
    <scope>NUCLEOTIDE SEQUENCE [LARGE SCALE GENOMIC DNA]</scope>
    <source>
        <strain evidence="3">Peat soil MAG SbF1</strain>
    </source>
</reference>
<evidence type="ECO:0000313" key="3">
    <source>
        <dbReference type="Proteomes" id="UP000238916"/>
    </source>
</evidence>
<organism evidence="2 3">
    <name type="scientific">Candidatus Desulfosporosinus infrequens</name>
    <dbReference type="NCBI Taxonomy" id="2043169"/>
    <lineage>
        <taxon>Bacteria</taxon>
        <taxon>Bacillati</taxon>
        <taxon>Bacillota</taxon>
        <taxon>Clostridia</taxon>
        <taxon>Eubacteriales</taxon>
        <taxon>Desulfitobacteriaceae</taxon>
        <taxon>Desulfosporosinus</taxon>
    </lineage>
</organism>
<protein>
    <submittedName>
        <fullName evidence="2">Uncharacterized protein</fullName>
    </submittedName>
</protein>
<feature type="signal peptide" evidence="1">
    <location>
        <begin position="1"/>
        <end position="29"/>
    </location>
</feature>
<accession>A0A2U3KBZ9</accession>
<proteinExistence type="predicted"/>
<feature type="chain" id="PRO_5015687560" evidence="1">
    <location>
        <begin position="30"/>
        <end position="139"/>
    </location>
</feature>
<gene>
    <name evidence="2" type="ORF">SBF1_1750006</name>
</gene>
<sequence length="139" mass="14981">MRNNLIKTFLSTLALTSMMLVTVVTPAMAAPTIVIYQNAADQYVGCYYLNMLATGGTMKRAFVNALTTSENNGYPIYVTDTSGLTVNYESALNKAETYLQALNDPTISSNNSIVPVPTEQLNVDGTITPVVGWEGGYLP</sequence>
<dbReference type="Proteomes" id="UP000238916">
    <property type="component" value="Unassembled WGS sequence"/>
</dbReference>